<gene>
    <name evidence="2" type="ORF">PXEA_LOCUS9776</name>
</gene>
<feature type="compositionally biased region" description="Polar residues" evidence="1">
    <location>
        <begin position="1"/>
        <end position="10"/>
    </location>
</feature>
<evidence type="ECO:0000313" key="3">
    <source>
        <dbReference type="Proteomes" id="UP000784294"/>
    </source>
</evidence>
<accession>A0A448WNW1</accession>
<protein>
    <submittedName>
        <fullName evidence="2">Uncharacterized protein</fullName>
    </submittedName>
</protein>
<keyword evidence="3" id="KW-1185">Reference proteome</keyword>
<evidence type="ECO:0000256" key="1">
    <source>
        <dbReference type="SAM" id="MobiDB-lite"/>
    </source>
</evidence>
<sequence length="159" mass="17686">MRTTAEGTRSVSRHGCQARVGHAVSETNHSNWSESRLPEIPTFLESGLRQSNAAQPPGPTPLSSTSSHHPPPANEAQTPRRLSEHYRLLARVRWSLCVCHSHLLWAWAKWVKEMVSAIHSKAAVSNGVVFLRKRLRVIWPDALPRETVHSPLLGTAGKE</sequence>
<organism evidence="2 3">
    <name type="scientific">Protopolystoma xenopodis</name>
    <dbReference type="NCBI Taxonomy" id="117903"/>
    <lineage>
        <taxon>Eukaryota</taxon>
        <taxon>Metazoa</taxon>
        <taxon>Spiralia</taxon>
        <taxon>Lophotrochozoa</taxon>
        <taxon>Platyhelminthes</taxon>
        <taxon>Monogenea</taxon>
        <taxon>Polyopisthocotylea</taxon>
        <taxon>Polystomatidea</taxon>
        <taxon>Polystomatidae</taxon>
        <taxon>Protopolystoma</taxon>
    </lineage>
</organism>
<reference evidence="2" key="1">
    <citation type="submission" date="2018-11" db="EMBL/GenBank/DDBJ databases">
        <authorList>
            <consortium name="Pathogen Informatics"/>
        </authorList>
    </citation>
    <scope>NUCLEOTIDE SEQUENCE</scope>
</reference>
<dbReference type="EMBL" id="CAAALY010028051">
    <property type="protein sequence ID" value="VEL16336.1"/>
    <property type="molecule type" value="Genomic_DNA"/>
</dbReference>
<name>A0A448WNW1_9PLAT</name>
<evidence type="ECO:0000313" key="2">
    <source>
        <dbReference type="EMBL" id="VEL16336.1"/>
    </source>
</evidence>
<proteinExistence type="predicted"/>
<dbReference type="AlphaFoldDB" id="A0A448WNW1"/>
<feature type="region of interest" description="Disordered" evidence="1">
    <location>
        <begin position="1"/>
        <end position="36"/>
    </location>
</feature>
<feature type="region of interest" description="Disordered" evidence="1">
    <location>
        <begin position="49"/>
        <end position="80"/>
    </location>
</feature>
<feature type="compositionally biased region" description="Polar residues" evidence="1">
    <location>
        <begin position="25"/>
        <end position="34"/>
    </location>
</feature>
<dbReference type="Proteomes" id="UP000784294">
    <property type="component" value="Unassembled WGS sequence"/>
</dbReference>
<comment type="caution">
    <text evidence="2">The sequence shown here is derived from an EMBL/GenBank/DDBJ whole genome shotgun (WGS) entry which is preliminary data.</text>
</comment>